<comment type="similarity">
    <text evidence="1">Belongs to the sigma-70 factor family. ECF subfamily.</text>
</comment>
<evidence type="ECO:0000256" key="2">
    <source>
        <dbReference type="ARBA" id="ARBA00023015"/>
    </source>
</evidence>
<dbReference type="EMBL" id="SOCA01000003">
    <property type="protein sequence ID" value="TDU71248.1"/>
    <property type="molecule type" value="Genomic_DNA"/>
</dbReference>
<dbReference type="InterPro" id="IPR011517">
    <property type="entry name" value="RNA_pol_sigma70_ECF-like"/>
</dbReference>
<dbReference type="InterPro" id="IPR013325">
    <property type="entry name" value="RNA_pol_sigma_r2"/>
</dbReference>
<dbReference type="GO" id="GO:0006352">
    <property type="term" value="P:DNA-templated transcription initiation"/>
    <property type="evidence" value="ECO:0007669"/>
    <property type="project" value="InterPro"/>
</dbReference>
<keyword evidence="4" id="KW-0804">Transcription</keyword>
<dbReference type="InterPro" id="IPR014284">
    <property type="entry name" value="RNA_pol_sigma-70_dom"/>
</dbReference>
<dbReference type="InterPro" id="IPR013324">
    <property type="entry name" value="RNA_pol_sigma_r3/r4-like"/>
</dbReference>
<dbReference type="PANTHER" id="PTHR43133:SF39">
    <property type="entry name" value="SIMILAR TO RNA POLYMERASE SIGMA-E FACTOR"/>
    <property type="match status" value="1"/>
</dbReference>
<keyword evidence="3" id="KW-0731">Sigma factor</keyword>
<protein>
    <submittedName>
        <fullName evidence="6">RNA polymerase ECF family sigma subunit</fullName>
    </submittedName>
</protein>
<evidence type="ECO:0000313" key="7">
    <source>
        <dbReference type="Proteomes" id="UP000295662"/>
    </source>
</evidence>
<dbReference type="GO" id="GO:0016987">
    <property type="term" value="F:sigma factor activity"/>
    <property type="evidence" value="ECO:0007669"/>
    <property type="project" value="UniProtKB-KW"/>
</dbReference>
<dbReference type="PANTHER" id="PTHR43133">
    <property type="entry name" value="RNA POLYMERASE ECF-TYPE SIGMA FACTO"/>
    <property type="match status" value="1"/>
</dbReference>
<dbReference type="SUPFAM" id="SSF88946">
    <property type="entry name" value="Sigma2 domain of RNA polymerase sigma factors"/>
    <property type="match status" value="1"/>
</dbReference>
<dbReference type="Pfam" id="PF07638">
    <property type="entry name" value="Sigma70_ECF"/>
    <property type="match status" value="1"/>
</dbReference>
<keyword evidence="7" id="KW-1185">Reference proteome</keyword>
<dbReference type="Gene3D" id="1.10.1740.10">
    <property type="match status" value="1"/>
</dbReference>
<keyword evidence="2" id="KW-0805">Transcription regulation</keyword>
<sequence>MNQITLLLQSCQQGNADAPNQLLAEVYAELRRVASAKMARELPGQTLQATALVHEAWLRLGDASFQNRSHFFAAAAEAMRRILIDRARRRKAVRHGSGQEHVELEDGLQIAAPAVQDDELLAVHEALDKLAVEDARKAELVKLHYFVGLTFAEAAEVLGVSEPTAKRDWAYARAWLHREITAAR</sequence>
<dbReference type="InterPro" id="IPR053812">
    <property type="entry name" value="HTH_Sigma70_ECF-like"/>
</dbReference>
<name>A0A4R7S1G2_9BACT</name>
<evidence type="ECO:0000256" key="3">
    <source>
        <dbReference type="ARBA" id="ARBA00023082"/>
    </source>
</evidence>
<dbReference type="AlphaFoldDB" id="A0A4R7S1G2"/>
<dbReference type="RefSeq" id="WP_133795656.1">
    <property type="nucleotide sequence ID" value="NZ_SOCA01000003.1"/>
</dbReference>
<dbReference type="OrthoDB" id="192047at2"/>
<accession>A0A4R7S1G2</accession>
<dbReference type="Proteomes" id="UP000295662">
    <property type="component" value="Unassembled WGS sequence"/>
</dbReference>
<dbReference type="InterPro" id="IPR036388">
    <property type="entry name" value="WH-like_DNA-bd_sf"/>
</dbReference>
<evidence type="ECO:0000256" key="1">
    <source>
        <dbReference type="ARBA" id="ARBA00010641"/>
    </source>
</evidence>
<feature type="domain" description="RNA polymerase sigma-70 ECF-like HTH" evidence="5">
    <location>
        <begin position="1"/>
        <end position="180"/>
    </location>
</feature>
<organism evidence="6 7">
    <name type="scientific">Prosthecobacter fusiformis</name>
    <dbReference type="NCBI Taxonomy" id="48464"/>
    <lineage>
        <taxon>Bacteria</taxon>
        <taxon>Pseudomonadati</taxon>
        <taxon>Verrucomicrobiota</taxon>
        <taxon>Verrucomicrobiia</taxon>
        <taxon>Verrucomicrobiales</taxon>
        <taxon>Verrucomicrobiaceae</taxon>
        <taxon>Prosthecobacter</taxon>
    </lineage>
</organism>
<evidence type="ECO:0000313" key="6">
    <source>
        <dbReference type="EMBL" id="TDU71248.1"/>
    </source>
</evidence>
<dbReference type="Gene3D" id="1.10.10.10">
    <property type="entry name" value="Winged helix-like DNA-binding domain superfamily/Winged helix DNA-binding domain"/>
    <property type="match status" value="1"/>
</dbReference>
<gene>
    <name evidence="6" type="ORF">EI77_02370</name>
</gene>
<dbReference type="NCBIfam" id="TIGR02937">
    <property type="entry name" value="sigma70-ECF"/>
    <property type="match status" value="1"/>
</dbReference>
<dbReference type="NCBIfam" id="TIGR02999">
    <property type="entry name" value="Sig-70_X6"/>
    <property type="match status" value="1"/>
</dbReference>
<proteinExistence type="inferred from homology"/>
<reference evidence="6 7" key="1">
    <citation type="submission" date="2019-03" db="EMBL/GenBank/DDBJ databases">
        <title>Genomic Encyclopedia of Archaeal and Bacterial Type Strains, Phase II (KMG-II): from individual species to whole genera.</title>
        <authorList>
            <person name="Goeker M."/>
        </authorList>
    </citation>
    <scope>NUCLEOTIDE SEQUENCE [LARGE SCALE GENOMIC DNA]</scope>
    <source>
        <strain evidence="6 7">ATCC 25309</strain>
    </source>
</reference>
<evidence type="ECO:0000256" key="4">
    <source>
        <dbReference type="ARBA" id="ARBA00023163"/>
    </source>
</evidence>
<evidence type="ECO:0000259" key="5">
    <source>
        <dbReference type="Pfam" id="PF07638"/>
    </source>
</evidence>
<dbReference type="InterPro" id="IPR039425">
    <property type="entry name" value="RNA_pol_sigma-70-like"/>
</dbReference>
<dbReference type="SUPFAM" id="SSF88659">
    <property type="entry name" value="Sigma3 and sigma4 domains of RNA polymerase sigma factors"/>
    <property type="match status" value="1"/>
</dbReference>
<comment type="caution">
    <text evidence="6">The sequence shown here is derived from an EMBL/GenBank/DDBJ whole genome shotgun (WGS) entry which is preliminary data.</text>
</comment>